<dbReference type="EMBL" id="ML213506">
    <property type="protein sequence ID" value="TFK54151.1"/>
    <property type="molecule type" value="Genomic_DNA"/>
</dbReference>
<dbReference type="PANTHER" id="PTHR10188">
    <property type="entry name" value="L-ASPARAGINASE"/>
    <property type="match status" value="1"/>
</dbReference>
<evidence type="ECO:0000313" key="3">
    <source>
        <dbReference type="EMBL" id="TFK54151.1"/>
    </source>
</evidence>
<gene>
    <name evidence="3" type="ORF">OE88DRAFT_1675620</name>
</gene>
<dbReference type="InterPro" id="IPR029055">
    <property type="entry name" value="Ntn_hydrolases_N"/>
</dbReference>
<keyword evidence="3" id="KW-0378">Hydrolase</keyword>
<dbReference type="GO" id="GO:0051604">
    <property type="term" value="P:protein maturation"/>
    <property type="evidence" value="ECO:0007669"/>
    <property type="project" value="TreeGrafter"/>
</dbReference>
<sequence length="370" mass="39614">MDRKPFFLVAVHGGAGYHAPSDEKEVKKTLRLACTAALERLEARATAADAVEDAISALEDDGCLNAGYGSNLTLDGEVECDAAIMDGRDLLFGSVGAVPGVKNPIRVAHAVMRHSKQPDSLGRIPPLTLASLGARRFASSNGCEIVPPEALVSPRARREWQTWKGRLENVTQGNAAFSSELHDLHGRQDTVGAVALDMEGHLAAGVSSGGLLLKYPGRIGEAAVYGAGCWAQDVSTNNISDGMACSISGSGEYIIRSNMAQSLWREYHDSPDGDAHQVLESILTKFRDDTRETRETEQNAGILMLTMGVDEDRPTAPPTPRLWCAFTAESMAIAHATSTNPNPKIKILRRPLRDATSSPISISAISLSRD</sequence>
<accession>A0A5C3NKK8</accession>
<protein>
    <submittedName>
        <fullName evidence="3">N-terminal nucleophile aminohydrolase</fullName>
    </submittedName>
</protein>
<dbReference type="AlphaFoldDB" id="A0A5C3NKK8"/>
<proteinExistence type="predicted"/>
<organism evidence="3 4">
    <name type="scientific">Heliocybe sulcata</name>
    <dbReference type="NCBI Taxonomy" id="5364"/>
    <lineage>
        <taxon>Eukaryota</taxon>
        <taxon>Fungi</taxon>
        <taxon>Dikarya</taxon>
        <taxon>Basidiomycota</taxon>
        <taxon>Agaricomycotina</taxon>
        <taxon>Agaricomycetes</taxon>
        <taxon>Gloeophyllales</taxon>
        <taxon>Gloeophyllaceae</taxon>
        <taxon>Heliocybe</taxon>
    </lineage>
</organism>
<dbReference type="GO" id="GO:0004298">
    <property type="term" value="F:threonine-type endopeptidase activity"/>
    <property type="evidence" value="ECO:0007669"/>
    <property type="project" value="InterPro"/>
</dbReference>
<keyword evidence="4" id="KW-1185">Reference proteome</keyword>
<dbReference type="Pfam" id="PF01112">
    <property type="entry name" value="Asparaginase_2"/>
    <property type="match status" value="1"/>
</dbReference>
<feature type="active site" description="Nucleophile" evidence="1">
    <location>
        <position position="190"/>
    </location>
</feature>
<evidence type="ECO:0000313" key="4">
    <source>
        <dbReference type="Proteomes" id="UP000305948"/>
    </source>
</evidence>
<dbReference type="OrthoDB" id="77601at2759"/>
<dbReference type="Proteomes" id="UP000305948">
    <property type="component" value="Unassembled WGS sequence"/>
</dbReference>
<dbReference type="CDD" id="cd04514">
    <property type="entry name" value="Taspase1_like"/>
    <property type="match status" value="1"/>
</dbReference>
<dbReference type="PANTHER" id="PTHR10188:SF8">
    <property type="entry name" value="THREONINE ASPARTASE 1"/>
    <property type="match status" value="1"/>
</dbReference>
<evidence type="ECO:0000256" key="2">
    <source>
        <dbReference type="PIRSR" id="PIRSR600246-3"/>
    </source>
</evidence>
<dbReference type="SUPFAM" id="SSF56235">
    <property type="entry name" value="N-terminal nucleophile aminohydrolases (Ntn hydrolases)"/>
    <property type="match status" value="1"/>
</dbReference>
<reference evidence="3 4" key="1">
    <citation type="journal article" date="2019" name="Nat. Ecol. Evol.">
        <title>Megaphylogeny resolves global patterns of mushroom evolution.</title>
        <authorList>
            <person name="Varga T."/>
            <person name="Krizsan K."/>
            <person name="Foldi C."/>
            <person name="Dima B."/>
            <person name="Sanchez-Garcia M."/>
            <person name="Sanchez-Ramirez S."/>
            <person name="Szollosi G.J."/>
            <person name="Szarkandi J.G."/>
            <person name="Papp V."/>
            <person name="Albert L."/>
            <person name="Andreopoulos W."/>
            <person name="Angelini C."/>
            <person name="Antonin V."/>
            <person name="Barry K.W."/>
            <person name="Bougher N.L."/>
            <person name="Buchanan P."/>
            <person name="Buyck B."/>
            <person name="Bense V."/>
            <person name="Catcheside P."/>
            <person name="Chovatia M."/>
            <person name="Cooper J."/>
            <person name="Damon W."/>
            <person name="Desjardin D."/>
            <person name="Finy P."/>
            <person name="Geml J."/>
            <person name="Haridas S."/>
            <person name="Hughes K."/>
            <person name="Justo A."/>
            <person name="Karasinski D."/>
            <person name="Kautmanova I."/>
            <person name="Kiss B."/>
            <person name="Kocsube S."/>
            <person name="Kotiranta H."/>
            <person name="LaButti K.M."/>
            <person name="Lechner B.E."/>
            <person name="Liimatainen K."/>
            <person name="Lipzen A."/>
            <person name="Lukacs Z."/>
            <person name="Mihaltcheva S."/>
            <person name="Morgado L.N."/>
            <person name="Niskanen T."/>
            <person name="Noordeloos M.E."/>
            <person name="Ohm R.A."/>
            <person name="Ortiz-Santana B."/>
            <person name="Ovrebo C."/>
            <person name="Racz N."/>
            <person name="Riley R."/>
            <person name="Savchenko A."/>
            <person name="Shiryaev A."/>
            <person name="Soop K."/>
            <person name="Spirin V."/>
            <person name="Szebenyi C."/>
            <person name="Tomsovsky M."/>
            <person name="Tulloss R.E."/>
            <person name="Uehling J."/>
            <person name="Grigoriev I.V."/>
            <person name="Vagvolgyi C."/>
            <person name="Papp T."/>
            <person name="Martin F.M."/>
            <person name="Miettinen O."/>
            <person name="Hibbett D.S."/>
            <person name="Nagy L.G."/>
        </authorList>
    </citation>
    <scope>NUCLEOTIDE SEQUENCE [LARGE SCALE GENOMIC DNA]</scope>
    <source>
        <strain evidence="3 4">OMC1185</strain>
    </source>
</reference>
<dbReference type="STRING" id="5364.A0A5C3NKK8"/>
<dbReference type="Gene3D" id="3.60.20.30">
    <property type="entry name" value="(Glycosyl)asparaginase"/>
    <property type="match status" value="1"/>
</dbReference>
<dbReference type="InterPro" id="IPR037464">
    <property type="entry name" value="Taspase1"/>
</dbReference>
<evidence type="ECO:0000256" key="1">
    <source>
        <dbReference type="PIRSR" id="PIRSR600246-1"/>
    </source>
</evidence>
<feature type="site" description="Cleavage; by autolysis" evidence="2">
    <location>
        <begin position="189"/>
        <end position="190"/>
    </location>
</feature>
<dbReference type="GO" id="GO:0005737">
    <property type="term" value="C:cytoplasm"/>
    <property type="evidence" value="ECO:0007669"/>
    <property type="project" value="TreeGrafter"/>
</dbReference>
<name>A0A5C3NKK8_9AGAM</name>
<dbReference type="InterPro" id="IPR000246">
    <property type="entry name" value="Peptidase_T2"/>
</dbReference>